<dbReference type="RefSeq" id="WP_099911591.1">
    <property type="nucleotide sequence ID" value="NZ_AWWI01000100.1"/>
</dbReference>
<dbReference type="OrthoDB" id="5314453at2"/>
<feature type="transmembrane region" description="Helical" evidence="7">
    <location>
        <begin position="370"/>
        <end position="387"/>
    </location>
</feature>
<dbReference type="PANTHER" id="PTHR23501">
    <property type="entry name" value="MAJOR FACILITATOR SUPERFAMILY"/>
    <property type="match status" value="1"/>
</dbReference>
<feature type="transmembrane region" description="Helical" evidence="7">
    <location>
        <begin position="115"/>
        <end position="133"/>
    </location>
</feature>
<feature type="transmembrane region" description="Helical" evidence="7">
    <location>
        <begin position="431"/>
        <end position="454"/>
    </location>
</feature>
<keyword evidence="4 7" id="KW-1133">Transmembrane helix</keyword>
<feature type="region of interest" description="Disordered" evidence="6">
    <location>
        <begin position="1"/>
        <end position="38"/>
    </location>
</feature>
<keyword evidence="3 7" id="KW-0812">Transmembrane</keyword>
<feature type="transmembrane region" description="Helical" evidence="7">
    <location>
        <begin position="399"/>
        <end position="419"/>
    </location>
</feature>
<evidence type="ECO:0000256" key="5">
    <source>
        <dbReference type="ARBA" id="ARBA00023136"/>
    </source>
</evidence>
<feature type="transmembrane region" description="Helical" evidence="7">
    <location>
        <begin position="242"/>
        <end position="263"/>
    </location>
</feature>
<evidence type="ECO:0000256" key="1">
    <source>
        <dbReference type="ARBA" id="ARBA00004127"/>
    </source>
</evidence>
<evidence type="ECO:0000256" key="7">
    <source>
        <dbReference type="SAM" id="Phobius"/>
    </source>
</evidence>
<evidence type="ECO:0000256" key="3">
    <source>
        <dbReference type="ARBA" id="ARBA00022692"/>
    </source>
</evidence>
<feature type="transmembrane region" description="Helical" evidence="7">
    <location>
        <begin position="269"/>
        <end position="289"/>
    </location>
</feature>
<keyword evidence="9" id="KW-1185">Reference proteome</keyword>
<feature type="compositionally biased region" description="Low complexity" evidence="6">
    <location>
        <begin position="16"/>
        <end position="32"/>
    </location>
</feature>
<evidence type="ECO:0000313" key="9">
    <source>
        <dbReference type="Proteomes" id="UP000231259"/>
    </source>
</evidence>
<evidence type="ECO:0008006" key="10">
    <source>
        <dbReference type="Google" id="ProtNLM"/>
    </source>
</evidence>
<keyword evidence="5 7" id="KW-0472">Membrane</keyword>
<dbReference type="EMBL" id="AWWI01000100">
    <property type="protein sequence ID" value="PIL19420.1"/>
    <property type="molecule type" value="Genomic_DNA"/>
</dbReference>
<dbReference type="PANTHER" id="PTHR23501:SF191">
    <property type="entry name" value="VACUOLAR BASIC AMINO ACID TRANSPORTER 4"/>
    <property type="match status" value="1"/>
</dbReference>
<feature type="transmembrane region" description="Helical" evidence="7">
    <location>
        <begin position="340"/>
        <end position="363"/>
    </location>
</feature>
<evidence type="ECO:0000313" key="8">
    <source>
        <dbReference type="EMBL" id="PIL19420.1"/>
    </source>
</evidence>
<comment type="subcellular location">
    <subcellularLocation>
        <location evidence="1">Endomembrane system</location>
        <topology evidence="1">Multi-pass membrane protein</topology>
    </subcellularLocation>
</comment>
<feature type="transmembrane region" description="Helical" evidence="7">
    <location>
        <begin position="46"/>
        <end position="71"/>
    </location>
</feature>
<dbReference type="InterPro" id="IPR036259">
    <property type="entry name" value="MFS_trans_sf"/>
</dbReference>
<protein>
    <recommendedName>
        <fullName evidence="10">Major facilitator superfamily (MFS) profile domain-containing protein</fullName>
    </recommendedName>
</protein>
<dbReference type="GO" id="GO:0005886">
    <property type="term" value="C:plasma membrane"/>
    <property type="evidence" value="ECO:0007669"/>
    <property type="project" value="TreeGrafter"/>
</dbReference>
<evidence type="ECO:0000256" key="6">
    <source>
        <dbReference type="SAM" id="MobiDB-lite"/>
    </source>
</evidence>
<proteinExistence type="predicted"/>
<gene>
    <name evidence="8" type="ORF">P775_14865</name>
</gene>
<accession>A0A2G8RD16</accession>
<sequence>MTPRATSSGRVEDSTPTPSAEAAEPAAKAEQAPPAPPPFPHSVPRAAGYVAAGVLIGLTQALASGVIIGNLQFVAGEIGATQLHASLLVAAFYAPRASLSLFLIKLRTQFGLRPFAECSVAIFALASLIGLATQDLRSALLVQFLAGVASAPLTSLGFLYVLEGLAPKYKMNVGLCLVLTVMMSGTTLGRLIGPLLSDIGVDHAFAVLSLGLALICVALVMRFPLTSQPRVKVISWVDVVSYSMLAIGFGGIAVVSVSGVGYWWLEHDWLGWTLAASIGCLAIMVAIELNRDSPLLDLRWITSPPVLHFTGVLLLFRLILSEQSLGGAGLFQKMGLATSQVAPLYGLMLLSSVLGGAVCAFIIKPDREGPIHLFALVLIGMGAWMDSQSSILTRPEQMFLSQSLISFASGLFLPPALLAGLTSALKKGPNYLLSFIMIFLTTQSLGGLMGGALFNTVVSIRQKIHLGYLTDGLTITSPQVADLIGRGTAYMAVIEPDPSLRAAEALSQISQQIAVQAYVMAYDDVFAVIAGIAALMAAALTLHLIYMAVASARNKSSAPVAG</sequence>
<dbReference type="GO" id="GO:0012505">
    <property type="term" value="C:endomembrane system"/>
    <property type="evidence" value="ECO:0007669"/>
    <property type="project" value="UniProtKB-SubCell"/>
</dbReference>
<comment type="caution">
    <text evidence="8">The sequence shown here is derived from an EMBL/GenBank/DDBJ whole genome shotgun (WGS) entry which is preliminary data.</text>
</comment>
<dbReference type="Proteomes" id="UP000231259">
    <property type="component" value="Unassembled WGS sequence"/>
</dbReference>
<name>A0A2G8RD16_9RHOB</name>
<dbReference type="AlphaFoldDB" id="A0A2G8RD16"/>
<organism evidence="8 9">
    <name type="scientific">Puniceibacterium antarcticum</name>
    <dbReference type="NCBI Taxonomy" id="1206336"/>
    <lineage>
        <taxon>Bacteria</taxon>
        <taxon>Pseudomonadati</taxon>
        <taxon>Pseudomonadota</taxon>
        <taxon>Alphaproteobacteria</taxon>
        <taxon>Rhodobacterales</taxon>
        <taxon>Paracoccaceae</taxon>
        <taxon>Puniceibacterium</taxon>
    </lineage>
</organism>
<keyword evidence="2" id="KW-0813">Transport</keyword>
<feature type="transmembrane region" description="Helical" evidence="7">
    <location>
        <begin position="204"/>
        <end position="221"/>
    </location>
</feature>
<feature type="transmembrane region" description="Helical" evidence="7">
    <location>
        <begin position="525"/>
        <end position="549"/>
    </location>
</feature>
<dbReference type="Gene3D" id="1.20.1250.20">
    <property type="entry name" value="MFS general substrate transporter like domains"/>
    <property type="match status" value="1"/>
</dbReference>
<feature type="transmembrane region" description="Helical" evidence="7">
    <location>
        <begin position="173"/>
        <end position="192"/>
    </location>
</feature>
<feature type="transmembrane region" description="Helical" evidence="7">
    <location>
        <begin position="139"/>
        <end position="161"/>
    </location>
</feature>
<evidence type="ECO:0000256" key="4">
    <source>
        <dbReference type="ARBA" id="ARBA00022989"/>
    </source>
</evidence>
<feature type="transmembrane region" description="Helical" evidence="7">
    <location>
        <begin position="301"/>
        <end position="320"/>
    </location>
</feature>
<feature type="transmembrane region" description="Helical" evidence="7">
    <location>
        <begin position="83"/>
        <end position="103"/>
    </location>
</feature>
<dbReference type="SUPFAM" id="SSF103473">
    <property type="entry name" value="MFS general substrate transporter"/>
    <property type="match status" value="1"/>
</dbReference>
<evidence type="ECO:0000256" key="2">
    <source>
        <dbReference type="ARBA" id="ARBA00022448"/>
    </source>
</evidence>
<reference evidence="8 9" key="1">
    <citation type="submission" date="2013-09" db="EMBL/GenBank/DDBJ databases">
        <title>Genome sequencing of Phaeobacter antarcticus sp. nov. SM1211.</title>
        <authorList>
            <person name="Zhang X.-Y."/>
            <person name="Liu C."/>
            <person name="Chen X.-L."/>
            <person name="Xie B.-B."/>
            <person name="Qin Q.-L."/>
            <person name="Rong J.-C."/>
            <person name="Zhang Y.-Z."/>
        </authorList>
    </citation>
    <scope>NUCLEOTIDE SEQUENCE [LARGE SCALE GENOMIC DNA]</scope>
    <source>
        <strain evidence="8 9">SM1211</strain>
    </source>
</reference>
<dbReference type="GO" id="GO:0022857">
    <property type="term" value="F:transmembrane transporter activity"/>
    <property type="evidence" value="ECO:0007669"/>
    <property type="project" value="TreeGrafter"/>
</dbReference>